<dbReference type="PROSITE" id="PS00061">
    <property type="entry name" value="ADH_SHORT"/>
    <property type="match status" value="1"/>
</dbReference>
<dbReference type="STRING" id="6248.A0A0K0E3Q9"/>
<dbReference type="AlphaFoldDB" id="A0A0K0E3Q9"/>
<dbReference type="GO" id="GO:0008202">
    <property type="term" value="P:steroid metabolic process"/>
    <property type="evidence" value="ECO:0007669"/>
    <property type="project" value="TreeGrafter"/>
</dbReference>
<dbReference type="InterPro" id="IPR002347">
    <property type="entry name" value="SDR_fam"/>
</dbReference>
<evidence type="ECO:0000313" key="2">
    <source>
        <dbReference type="Proteomes" id="UP000035681"/>
    </source>
</evidence>
<dbReference type="PANTHER" id="PTHR43313">
    <property type="entry name" value="SHORT-CHAIN DEHYDROGENASE/REDUCTASE FAMILY 9C"/>
    <property type="match status" value="1"/>
</dbReference>
<dbReference type="PANTHER" id="PTHR43313:SF1">
    <property type="entry name" value="3BETA-HYDROXYSTEROID DEHYDROGENASE DHS-16"/>
    <property type="match status" value="1"/>
</dbReference>
<dbReference type="SUPFAM" id="SSF51735">
    <property type="entry name" value="NAD(P)-binding Rossmann-fold domains"/>
    <property type="match status" value="1"/>
</dbReference>
<evidence type="ECO:0000256" key="1">
    <source>
        <dbReference type="ARBA" id="ARBA00023002"/>
    </source>
</evidence>
<dbReference type="PRINTS" id="PR00081">
    <property type="entry name" value="GDHRDH"/>
</dbReference>
<sequence>MLVLIFFSTIFGIIFIYLITQKIFENFTINQFTTKCIIITGCDSGFGNKLALKCNEKGFIVFACCLTKEGYDKIHKIDKRILPYLLDITNQSNIEEFSNYVLDTISKSKSWKLYALVNNASVFGAYGPDDWTNIEFYKNTIDVNLFGTIRMIHAFKEQLKKANGRIVTMSSCVANTPLPYATPYNISKRAIEGYIDTIRLELKKWNVKCVLIQPSCYKTEMLKKESSDKRLQEAWSGLSLEMKKYYKKNILEKFEEAYFNFIDENASVKTDDVINCYLKALLSKYPKPKYQVGFKSKTILTWLSFMPTRLSDFFVYHLAMKNLEQILHIKCEEDLEPFIEL</sequence>
<dbReference type="Pfam" id="PF00106">
    <property type="entry name" value="adh_short"/>
    <property type="match status" value="1"/>
</dbReference>
<organism evidence="3">
    <name type="scientific">Strongyloides stercoralis</name>
    <name type="common">Threadworm</name>
    <dbReference type="NCBI Taxonomy" id="6248"/>
    <lineage>
        <taxon>Eukaryota</taxon>
        <taxon>Metazoa</taxon>
        <taxon>Ecdysozoa</taxon>
        <taxon>Nematoda</taxon>
        <taxon>Chromadorea</taxon>
        <taxon>Rhabditida</taxon>
        <taxon>Tylenchina</taxon>
        <taxon>Panagrolaimomorpha</taxon>
        <taxon>Strongyloidoidea</taxon>
        <taxon>Strongyloididae</taxon>
        <taxon>Strongyloides</taxon>
    </lineage>
</organism>
<dbReference type="Gene3D" id="3.40.50.720">
    <property type="entry name" value="NAD(P)-binding Rossmann-like Domain"/>
    <property type="match status" value="1"/>
</dbReference>
<dbReference type="GO" id="GO:0016491">
    <property type="term" value="F:oxidoreductase activity"/>
    <property type="evidence" value="ECO:0007669"/>
    <property type="project" value="UniProtKB-KW"/>
</dbReference>
<accession>A0A0K0E3Q9</accession>
<dbReference type="InterPro" id="IPR020904">
    <property type="entry name" value="Sc_DH/Rdtase_CS"/>
</dbReference>
<dbReference type="WBParaSite" id="TCONS_00005753.p1">
    <property type="protein sequence ID" value="TCONS_00005753.p1"/>
    <property type="gene ID" value="XLOC_004001"/>
</dbReference>
<evidence type="ECO:0000313" key="3">
    <source>
        <dbReference type="WBParaSite" id="SSTP_0000413000.1"/>
    </source>
</evidence>
<dbReference type="Proteomes" id="UP000035681">
    <property type="component" value="Unplaced"/>
</dbReference>
<protein>
    <submittedName>
        <fullName evidence="3">Retinol dehydrogenase</fullName>
    </submittedName>
</protein>
<keyword evidence="2" id="KW-1185">Reference proteome</keyword>
<reference evidence="3" key="1">
    <citation type="submission" date="2015-08" db="UniProtKB">
        <authorList>
            <consortium name="WormBaseParasite"/>
        </authorList>
    </citation>
    <scope>IDENTIFICATION</scope>
</reference>
<dbReference type="InterPro" id="IPR036291">
    <property type="entry name" value="NAD(P)-bd_dom_sf"/>
</dbReference>
<keyword evidence="1" id="KW-0560">Oxidoreductase</keyword>
<dbReference type="WBParaSite" id="SSTP_0000413000.1">
    <property type="protein sequence ID" value="SSTP_0000413000.1"/>
    <property type="gene ID" value="SSTP_0000413000"/>
</dbReference>
<name>A0A0K0E3Q9_STRER</name>
<proteinExistence type="predicted"/>